<dbReference type="EMBL" id="RCHC01000025">
    <property type="protein sequence ID" value="RLL17994.1"/>
    <property type="molecule type" value="Genomic_DNA"/>
</dbReference>
<proteinExistence type="predicted"/>
<name>A0ABX9TRQ8_9GAMM</name>
<dbReference type="CDD" id="cd00085">
    <property type="entry name" value="HNHc"/>
    <property type="match status" value="1"/>
</dbReference>
<reference evidence="3 4" key="1">
    <citation type="submission" date="2018-09" db="EMBL/GenBank/DDBJ databases">
        <title>The draft genome of Acinetobacter sp. strains.</title>
        <authorList>
            <person name="Qin J."/>
            <person name="Feng Y."/>
            <person name="Zong Z."/>
        </authorList>
    </citation>
    <scope>NUCLEOTIDE SEQUENCE [LARGE SCALE GENOMIC DNA]</scope>
    <source>
        <strain evidence="3 4">WCHAc060005</strain>
    </source>
</reference>
<keyword evidence="4" id="KW-1185">Reference proteome</keyword>
<protein>
    <submittedName>
        <fullName evidence="3">HNH endonuclease</fullName>
    </submittedName>
</protein>
<feature type="domain" description="HNH nuclease" evidence="2">
    <location>
        <begin position="37"/>
        <end position="88"/>
    </location>
</feature>
<evidence type="ECO:0000256" key="1">
    <source>
        <dbReference type="SAM" id="MobiDB-lite"/>
    </source>
</evidence>
<gene>
    <name evidence="3" type="ORF">D9K81_16215</name>
</gene>
<organism evidence="3 4">
    <name type="scientific">Acinetobacter chengduensis</name>
    <dbReference type="NCBI Taxonomy" id="2420890"/>
    <lineage>
        <taxon>Bacteria</taxon>
        <taxon>Pseudomonadati</taxon>
        <taxon>Pseudomonadota</taxon>
        <taxon>Gammaproteobacteria</taxon>
        <taxon>Moraxellales</taxon>
        <taxon>Moraxellaceae</taxon>
        <taxon>Acinetobacter</taxon>
    </lineage>
</organism>
<accession>A0ABX9TRQ8</accession>
<sequence length="98" mass="11336">MKLPRLQTKLQAMTPKQPRLEPKKNWGSGRGGRPWRRLKQKIHTRDEWTCQCCGRVTMDLELDHIKNKAQGGTDVESNLQSLCVPCHKEKTQRESKGI</sequence>
<comment type="caution">
    <text evidence="3">The sequence shown here is derived from an EMBL/GenBank/DDBJ whole genome shotgun (WGS) entry which is preliminary data.</text>
</comment>
<keyword evidence="3" id="KW-0255">Endonuclease</keyword>
<evidence type="ECO:0000313" key="4">
    <source>
        <dbReference type="Proteomes" id="UP000280271"/>
    </source>
</evidence>
<dbReference type="Pfam" id="PF01844">
    <property type="entry name" value="HNH"/>
    <property type="match status" value="1"/>
</dbReference>
<keyword evidence="3" id="KW-0378">Hydrolase</keyword>
<evidence type="ECO:0000259" key="2">
    <source>
        <dbReference type="SMART" id="SM00507"/>
    </source>
</evidence>
<keyword evidence="3" id="KW-0540">Nuclease</keyword>
<dbReference type="SMART" id="SM00507">
    <property type="entry name" value="HNHc"/>
    <property type="match status" value="1"/>
</dbReference>
<dbReference type="InterPro" id="IPR003615">
    <property type="entry name" value="HNH_nuc"/>
</dbReference>
<dbReference type="Proteomes" id="UP000280271">
    <property type="component" value="Unassembled WGS sequence"/>
</dbReference>
<feature type="region of interest" description="Disordered" evidence="1">
    <location>
        <begin position="1"/>
        <end position="37"/>
    </location>
</feature>
<evidence type="ECO:0000313" key="3">
    <source>
        <dbReference type="EMBL" id="RLL17994.1"/>
    </source>
</evidence>
<dbReference type="Gene3D" id="1.10.30.50">
    <property type="match status" value="1"/>
</dbReference>
<dbReference type="GO" id="GO:0004519">
    <property type="term" value="F:endonuclease activity"/>
    <property type="evidence" value="ECO:0007669"/>
    <property type="project" value="UniProtKB-KW"/>
</dbReference>
<dbReference type="RefSeq" id="WP_121523667.1">
    <property type="nucleotide sequence ID" value="NZ_RCHC01000025.1"/>
</dbReference>
<dbReference type="InterPro" id="IPR002711">
    <property type="entry name" value="HNH"/>
</dbReference>